<dbReference type="PANTHER" id="PTHR37162">
    <property type="entry name" value="HAT FAMILY DIMERISATION DOMAINCONTAINING PROTEIN-RELATED"/>
    <property type="match status" value="1"/>
</dbReference>
<name>A0AAV0WRC8_9HEMI</name>
<dbReference type="EMBL" id="CARXXK010000002">
    <property type="protein sequence ID" value="CAI6358544.1"/>
    <property type="molecule type" value="Genomic_DNA"/>
</dbReference>
<protein>
    <recommendedName>
        <fullName evidence="3">DUF4371 domain-containing protein</fullName>
    </recommendedName>
</protein>
<organism evidence="1 2">
    <name type="scientific">Macrosiphum euphorbiae</name>
    <name type="common">potato aphid</name>
    <dbReference type="NCBI Taxonomy" id="13131"/>
    <lineage>
        <taxon>Eukaryota</taxon>
        <taxon>Metazoa</taxon>
        <taxon>Ecdysozoa</taxon>
        <taxon>Arthropoda</taxon>
        <taxon>Hexapoda</taxon>
        <taxon>Insecta</taxon>
        <taxon>Pterygota</taxon>
        <taxon>Neoptera</taxon>
        <taxon>Paraneoptera</taxon>
        <taxon>Hemiptera</taxon>
        <taxon>Sternorrhyncha</taxon>
        <taxon>Aphidomorpha</taxon>
        <taxon>Aphidoidea</taxon>
        <taxon>Aphididae</taxon>
        <taxon>Macrosiphini</taxon>
        <taxon>Macrosiphum</taxon>
    </lineage>
</organism>
<dbReference type="Proteomes" id="UP001160148">
    <property type="component" value="Unassembled WGS sequence"/>
</dbReference>
<keyword evidence="2" id="KW-1185">Reference proteome</keyword>
<sequence>MNLRIGWKKLEKDHLKAKCVVCNVILASGKSELDKHSQGKKHIINSKGIKGTSKILTMFSDIQEPKIKNNDIKISAFFAEHNLAFHLIDHLTPLLKEIFPDSKIFSKLELHRTKCTSIINKIIAPIETSDITDIISKNPFSVLVDESTDISSQKFLCLILRLGHPNYGTIHTKLLELVSIDARDCSAKSIYGEFKEVLIKKHIPLDNIIGVACDGASEWLENTTHS</sequence>
<evidence type="ECO:0008006" key="3">
    <source>
        <dbReference type="Google" id="ProtNLM"/>
    </source>
</evidence>
<accession>A0AAV0WRC8</accession>
<proteinExistence type="predicted"/>
<dbReference type="PANTHER" id="PTHR37162:SF1">
    <property type="entry name" value="BED-TYPE DOMAIN-CONTAINING PROTEIN"/>
    <property type="match status" value="1"/>
</dbReference>
<dbReference type="AlphaFoldDB" id="A0AAV0WRC8"/>
<comment type="caution">
    <text evidence="1">The sequence shown here is derived from an EMBL/GenBank/DDBJ whole genome shotgun (WGS) entry which is preliminary data.</text>
</comment>
<reference evidence="1 2" key="1">
    <citation type="submission" date="2023-01" db="EMBL/GenBank/DDBJ databases">
        <authorList>
            <person name="Whitehead M."/>
        </authorList>
    </citation>
    <scope>NUCLEOTIDE SEQUENCE [LARGE SCALE GENOMIC DNA]</scope>
</reference>
<evidence type="ECO:0000313" key="1">
    <source>
        <dbReference type="EMBL" id="CAI6358544.1"/>
    </source>
</evidence>
<evidence type="ECO:0000313" key="2">
    <source>
        <dbReference type="Proteomes" id="UP001160148"/>
    </source>
</evidence>
<gene>
    <name evidence="1" type="ORF">MEUPH1_LOCUS14049</name>
</gene>